<organism evidence="1">
    <name type="scientific">Staphylothermus marinus</name>
    <dbReference type="NCBI Taxonomy" id="2280"/>
    <lineage>
        <taxon>Archaea</taxon>
        <taxon>Thermoproteota</taxon>
        <taxon>Thermoprotei</taxon>
        <taxon>Desulfurococcales</taxon>
        <taxon>Desulfurococcaceae</taxon>
        <taxon>Staphylothermus</taxon>
    </lineage>
</organism>
<proteinExistence type="predicted"/>
<dbReference type="AlphaFoldDB" id="A0A7J3PK31"/>
<name>A0A7J3PK31_STAMA</name>
<gene>
    <name evidence="1" type="ORF">ENT92_01380</name>
</gene>
<reference evidence="1" key="1">
    <citation type="journal article" date="2020" name="mSystems">
        <title>Genome- and Community-Level Interaction Insights into Carbon Utilization and Element Cycling Functions of Hydrothermarchaeota in Hydrothermal Sediment.</title>
        <authorList>
            <person name="Zhou Z."/>
            <person name="Liu Y."/>
            <person name="Xu W."/>
            <person name="Pan J."/>
            <person name="Luo Z.H."/>
            <person name="Li M."/>
        </authorList>
    </citation>
    <scope>NUCLEOTIDE SEQUENCE [LARGE SCALE GENOMIC DNA]</scope>
    <source>
        <strain evidence="1">SpSt-622</strain>
    </source>
</reference>
<accession>A0A7J3PK31</accession>
<sequence length="147" mass="17262">MSKVSKRSMKAVSMLIESRKPYYLVRFYESGDLTGVLKKVLKPEFIKRWLLYNQSLLEYGYVKVFEKRGGRTITVVFDEFSMRHFKLYTLYLHSIVNLKSNRRVDCLAKCFSNIDATSPVIDLLLDLSRIIDRKKFIGLLRGFCLCQ</sequence>
<evidence type="ECO:0000313" key="1">
    <source>
        <dbReference type="EMBL" id="HGU64854.1"/>
    </source>
</evidence>
<dbReference type="EMBL" id="DTAN01000055">
    <property type="protein sequence ID" value="HGU64854.1"/>
    <property type="molecule type" value="Genomic_DNA"/>
</dbReference>
<protein>
    <submittedName>
        <fullName evidence="1">Uncharacterized protein</fullName>
    </submittedName>
</protein>
<comment type="caution">
    <text evidence="1">The sequence shown here is derived from an EMBL/GenBank/DDBJ whole genome shotgun (WGS) entry which is preliminary data.</text>
</comment>